<dbReference type="Pfam" id="PF20803">
    <property type="entry name" value="PaaX_M"/>
    <property type="match status" value="1"/>
</dbReference>
<sequence length="179" mass="21061">MVKLEHLAKLKKFFSSGGEGMNLAQSLLCAVALGEKLSPIINNNRKTQQIFHGLRRYRFVRHVRVEGKEKYIITPKGENKLREILIDEVVIKNSKKWDGKWRLVMYDLPIRFKKARDAFRFKLKDLGFFQFQKSAWIYPYPCEGEILFVADFYGVRKHIEILEVSKVLDETKLKVHFGL</sequence>
<dbReference type="EMBL" id="MFTP01000024">
    <property type="protein sequence ID" value="OGI64980.1"/>
    <property type="molecule type" value="Genomic_DNA"/>
</dbReference>
<evidence type="ECO:0000313" key="3">
    <source>
        <dbReference type="Proteomes" id="UP000177370"/>
    </source>
</evidence>
<proteinExistence type="predicted"/>
<accession>A0A1F6V5J5</accession>
<reference evidence="2 3" key="1">
    <citation type="journal article" date="2016" name="Nat. Commun.">
        <title>Thousands of microbial genomes shed light on interconnected biogeochemical processes in an aquifer system.</title>
        <authorList>
            <person name="Anantharaman K."/>
            <person name="Brown C.T."/>
            <person name="Hug L.A."/>
            <person name="Sharon I."/>
            <person name="Castelle C.J."/>
            <person name="Probst A.J."/>
            <person name="Thomas B.C."/>
            <person name="Singh A."/>
            <person name="Wilkins M.J."/>
            <person name="Karaoz U."/>
            <person name="Brodie E.L."/>
            <person name="Williams K.H."/>
            <person name="Hubbard S.S."/>
            <person name="Banfield J.F."/>
        </authorList>
    </citation>
    <scope>NUCLEOTIDE SEQUENCE [LARGE SCALE GENOMIC DNA]</scope>
</reference>
<comment type="caution">
    <text evidence="2">The sequence shown here is derived from an EMBL/GenBank/DDBJ whole genome shotgun (WGS) entry which is preliminary data.</text>
</comment>
<name>A0A1F6V5J5_9BACT</name>
<feature type="domain" description="Transcriptional repressor PaaX-like central Cas2-like" evidence="1">
    <location>
        <begin position="95"/>
        <end position="167"/>
    </location>
</feature>
<dbReference type="Proteomes" id="UP000177370">
    <property type="component" value="Unassembled WGS sequence"/>
</dbReference>
<gene>
    <name evidence="2" type="ORF">A2647_02170</name>
</gene>
<organism evidence="2 3">
    <name type="scientific">Candidatus Nomurabacteria bacterium RIFCSPHIGHO2_01_FULL_40_24b</name>
    <dbReference type="NCBI Taxonomy" id="1801739"/>
    <lineage>
        <taxon>Bacteria</taxon>
        <taxon>Candidatus Nomuraibacteriota</taxon>
    </lineage>
</organism>
<evidence type="ECO:0000313" key="2">
    <source>
        <dbReference type="EMBL" id="OGI64980.1"/>
    </source>
</evidence>
<dbReference type="Gene3D" id="3.30.70.2650">
    <property type="match status" value="1"/>
</dbReference>
<dbReference type="AlphaFoldDB" id="A0A1F6V5J5"/>
<protein>
    <recommendedName>
        <fullName evidence="1">Transcriptional repressor PaaX-like central Cas2-like domain-containing protein</fullName>
    </recommendedName>
</protein>
<dbReference type="InterPro" id="IPR048846">
    <property type="entry name" value="PaaX-like_central"/>
</dbReference>
<evidence type="ECO:0000259" key="1">
    <source>
        <dbReference type="Pfam" id="PF20803"/>
    </source>
</evidence>